<dbReference type="SUPFAM" id="SSF46689">
    <property type="entry name" value="Homeodomain-like"/>
    <property type="match status" value="1"/>
</dbReference>
<name>A0A1U7JKH6_9HYPH</name>
<sequence length="178" mass="19816">MASETRSLILDAVRSIVLESGVGALTIDGVAARAGLSKGGVLYNYRSKDALVAGLIDHLCDRWSNEINERTKKNQARGLNYPTLRAVLSLEHDVLERVLPVCLISMSDRRAEHISPFRDLCQKYSDRISSEIANPAAAVLAEVFIDGLYSRRAFDVELRKPEELEAAKELLFELLDRC</sequence>
<feature type="DNA-binding region" description="H-T-H motif" evidence="2">
    <location>
        <begin position="26"/>
        <end position="45"/>
    </location>
</feature>
<organism evidence="4 5">
    <name type="scientific">Pseudovibrio exalbescens</name>
    <dbReference type="NCBI Taxonomy" id="197461"/>
    <lineage>
        <taxon>Bacteria</taxon>
        <taxon>Pseudomonadati</taxon>
        <taxon>Pseudomonadota</taxon>
        <taxon>Alphaproteobacteria</taxon>
        <taxon>Hyphomicrobiales</taxon>
        <taxon>Stappiaceae</taxon>
        <taxon>Pseudovibrio</taxon>
    </lineage>
</organism>
<dbReference type="Pfam" id="PF00440">
    <property type="entry name" value="TetR_N"/>
    <property type="match status" value="1"/>
</dbReference>
<keyword evidence="5" id="KW-1185">Reference proteome</keyword>
<protein>
    <recommendedName>
        <fullName evidence="3">HTH tetR-type domain-containing protein</fullName>
    </recommendedName>
</protein>
<comment type="caution">
    <text evidence="4">The sequence shown here is derived from an EMBL/GenBank/DDBJ whole genome shotgun (WGS) entry which is preliminary data.</text>
</comment>
<dbReference type="GO" id="GO:0003700">
    <property type="term" value="F:DNA-binding transcription factor activity"/>
    <property type="evidence" value="ECO:0007669"/>
    <property type="project" value="TreeGrafter"/>
</dbReference>
<evidence type="ECO:0000256" key="2">
    <source>
        <dbReference type="PROSITE-ProRule" id="PRU00335"/>
    </source>
</evidence>
<accession>A0A1U7JKH6</accession>
<dbReference type="InterPro" id="IPR009057">
    <property type="entry name" value="Homeodomain-like_sf"/>
</dbReference>
<evidence type="ECO:0000313" key="5">
    <source>
        <dbReference type="Proteomes" id="UP000185783"/>
    </source>
</evidence>
<dbReference type="OrthoDB" id="9809772at2"/>
<dbReference type="PRINTS" id="PR00455">
    <property type="entry name" value="HTHTETR"/>
</dbReference>
<dbReference type="GO" id="GO:0000976">
    <property type="term" value="F:transcription cis-regulatory region binding"/>
    <property type="evidence" value="ECO:0007669"/>
    <property type="project" value="TreeGrafter"/>
</dbReference>
<dbReference type="InterPro" id="IPR050109">
    <property type="entry name" value="HTH-type_TetR-like_transc_reg"/>
</dbReference>
<dbReference type="EMBL" id="LVVZ01000005">
    <property type="protein sequence ID" value="OKL45256.1"/>
    <property type="molecule type" value="Genomic_DNA"/>
</dbReference>
<dbReference type="Gene3D" id="1.10.357.10">
    <property type="entry name" value="Tetracycline Repressor, domain 2"/>
    <property type="match status" value="1"/>
</dbReference>
<feature type="domain" description="HTH tetR-type" evidence="3">
    <location>
        <begin position="3"/>
        <end position="63"/>
    </location>
</feature>
<dbReference type="InterPro" id="IPR001647">
    <property type="entry name" value="HTH_TetR"/>
</dbReference>
<gene>
    <name evidence="4" type="ORF">A3843_02635</name>
</gene>
<evidence type="ECO:0000313" key="4">
    <source>
        <dbReference type="EMBL" id="OKL45256.1"/>
    </source>
</evidence>
<dbReference type="STRING" id="197461.A3843_02635"/>
<dbReference type="AlphaFoldDB" id="A0A1U7JKH6"/>
<dbReference type="Proteomes" id="UP000185783">
    <property type="component" value="Unassembled WGS sequence"/>
</dbReference>
<dbReference type="RefSeq" id="WP_051268755.1">
    <property type="nucleotide sequence ID" value="NZ_LVVZ01000005.1"/>
</dbReference>
<reference evidence="4 5" key="1">
    <citation type="submission" date="2016-03" db="EMBL/GenBank/DDBJ databases">
        <title>Genome sequence of Nesiotobacter sp. nov., a moderately halophilic alphaproteobacterium isolated from the Yellow Sea, China.</title>
        <authorList>
            <person name="Zhang G."/>
            <person name="Zhang R."/>
        </authorList>
    </citation>
    <scope>NUCLEOTIDE SEQUENCE [LARGE SCALE GENOMIC DNA]</scope>
    <source>
        <strain evidence="4 5">WB1-6</strain>
    </source>
</reference>
<dbReference type="PANTHER" id="PTHR30055">
    <property type="entry name" value="HTH-TYPE TRANSCRIPTIONAL REGULATOR RUTR"/>
    <property type="match status" value="1"/>
</dbReference>
<evidence type="ECO:0000259" key="3">
    <source>
        <dbReference type="PROSITE" id="PS50977"/>
    </source>
</evidence>
<keyword evidence="1 2" id="KW-0238">DNA-binding</keyword>
<proteinExistence type="predicted"/>
<dbReference type="PROSITE" id="PS50977">
    <property type="entry name" value="HTH_TETR_2"/>
    <property type="match status" value="1"/>
</dbReference>
<evidence type="ECO:0000256" key="1">
    <source>
        <dbReference type="ARBA" id="ARBA00023125"/>
    </source>
</evidence>
<dbReference type="PANTHER" id="PTHR30055:SF148">
    <property type="entry name" value="TETR-FAMILY TRANSCRIPTIONAL REGULATOR"/>
    <property type="match status" value="1"/>
</dbReference>